<reference evidence="5 6" key="1">
    <citation type="submission" date="2023-10" db="EMBL/GenBank/DDBJ databases">
        <title>Virgibacillus soli CC-YMP-6 genome.</title>
        <authorList>
            <person name="Miliotis G."/>
            <person name="Sengupta P."/>
            <person name="Hameed A."/>
            <person name="Chuvochina M."/>
            <person name="Mcdonagh F."/>
            <person name="Simpson A.C."/>
            <person name="Singh N.K."/>
            <person name="Rekha P.D."/>
            <person name="Raman K."/>
            <person name="Hugenholtz P."/>
            <person name="Venkateswaran K."/>
        </authorList>
    </citation>
    <scope>NUCLEOTIDE SEQUENCE [LARGE SCALE GENOMIC DNA]</scope>
    <source>
        <strain evidence="5 6">CC-YMP-6</strain>
    </source>
</reference>
<dbReference type="Gene3D" id="3.40.605.10">
    <property type="entry name" value="Aldehyde Dehydrogenase, Chain A, domain 1"/>
    <property type="match status" value="1"/>
</dbReference>
<dbReference type="PROSITE" id="PS00687">
    <property type="entry name" value="ALDEHYDE_DEHYDR_GLU"/>
    <property type="match status" value="1"/>
</dbReference>
<feature type="active site" evidence="2">
    <location>
        <position position="269"/>
    </location>
</feature>
<dbReference type="PANTHER" id="PTHR11699">
    <property type="entry name" value="ALDEHYDE DEHYDROGENASE-RELATED"/>
    <property type="match status" value="1"/>
</dbReference>
<feature type="domain" description="Aldehyde dehydrogenase" evidence="4">
    <location>
        <begin position="34"/>
        <end position="496"/>
    </location>
</feature>
<dbReference type="InterPro" id="IPR016162">
    <property type="entry name" value="Ald_DH_N"/>
</dbReference>
<evidence type="ECO:0000313" key="5">
    <source>
        <dbReference type="EMBL" id="MDY0409608.1"/>
    </source>
</evidence>
<comment type="caution">
    <text evidence="5">The sequence shown here is derived from an EMBL/GenBank/DDBJ whole genome shotgun (WGS) entry which is preliminary data.</text>
</comment>
<organism evidence="5 6">
    <name type="scientific">Paracerasibacillus soli</name>
    <dbReference type="NCBI Taxonomy" id="480284"/>
    <lineage>
        <taxon>Bacteria</taxon>
        <taxon>Bacillati</taxon>
        <taxon>Bacillota</taxon>
        <taxon>Bacilli</taxon>
        <taxon>Bacillales</taxon>
        <taxon>Bacillaceae</taxon>
        <taxon>Paracerasibacillus</taxon>
    </lineage>
</organism>
<keyword evidence="6" id="KW-1185">Reference proteome</keyword>
<comment type="similarity">
    <text evidence="3">Belongs to the aldehyde dehydrogenase family.</text>
</comment>
<proteinExistence type="inferred from homology"/>
<protein>
    <submittedName>
        <fullName evidence="5">Aldehyde dehydrogenase family protein</fullName>
        <ecNumber evidence="5">1.2.1.-</ecNumber>
    </submittedName>
</protein>
<dbReference type="Pfam" id="PF00171">
    <property type="entry name" value="Aldedh"/>
    <property type="match status" value="1"/>
</dbReference>
<sequence length="510" mass="55782">MMNLEQTAQKQLITEVGQMKRNHYAMVINGERVESSSHQIYETYNPATGEVLATVAKANIEDADQAVQAARKAFTYGKWRKYPVGKRARVMNNIAAIMRERFKELVEMEVLNSGKSVGAAIVQINQAIEDFEFYAGAIVGHRGVVNNMPYGFFNYTQKDPVGVCAQIIPWNYPVMMAAWKIAPAIATGCSVVVKPASLTPVTAILINEICHEAGVPAGVVNTLPGSGAIIGDHLVKHEDVNKVAFTGSTPTGKDIMEKASQTLKRITLELGGKSPNIVFEDADMEGAVAGSLFGIFFNTGQSCEARSRMFVHESIYDEFVEKFVEKTKKLVLGDPLDKQTHIGSIISREQLEIIDGYVQSAIDDGATVLTGGKEAYIAGFENGFWYEPTVIVDVTSEMKAVREEIFGPVVVIERFSDEKEVIKKANDTKYGLASAIWTTNQARATRVAHQLETGVVMVNSPFSAFPGTPFGGYKESGIGRELAVESLDLYMEEKSVLAYYGSKPINPFGV</sequence>
<keyword evidence="1 3" id="KW-0560">Oxidoreductase</keyword>
<dbReference type="GO" id="GO:0016491">
    <property type="term" value="F:oxidoreductase activity"/>
    <property type="evidence" value="ECO:0007669"/>
    <property type="project" value="UniProtKB-KW"/>
</dbReference>
<dbReference type="Gene3D" id="3.40.309.10">
    <property type="entry name" value="Aldehyde Dehydrogenase, Chain A, domain 2"/>
    <property type="match status" value="1"/>
</dbReference>
<evidence type="ECO:0000259" key="4">
    <source>
        <dbReference type="Pfam" id="PF00171"/>
    </source>
</evidence>
<evidence type="ECO:0000313" key="6">
    <source>
        <dbReference type="Proteomes" id="UP001275315"/>
    </source>
</evidence>
<dbReference type="InterPro" id="IPR016163">
    <property type="entry name" value="Ald_DH_C"/>
</dbReference>
<dbReference type="EMBL" id="JAWDIQ010000002">
    <property type="protein sequence ID" value="MDY0409608.1"/>
    <property type="molecule type" value="Genomic_DNA"/>
</dbReference>
<dbReference type="CDD" id="cd07093">
    <property type="entry name" value="ALDH_F8_HMSADH"/>
    <property type="match status" value="1"/>
</dbReference>
<dbReference type="RefSeq" id="WP_320380647.1">
    <property type="nucleotide sequence ID" value="NZ_JAWDIQ010000002.1"/>
</dbReference>
<dbReference type="InterPro" id="IPR015590">
    <property type="entry name" value="Aldehyde_DH_dom"/>
</dbReference>
<gene>
    <name evidence="5" type="ORF">RWD45_14820</name>
</gene>
<evidence type="ECO:0000256" key="3">
    <source>
        <dbReference type="RuleBase" id="RU003345"/>
    </source>
</evidence>
<dbReference type="InterPro" id="IPR029510">
    <property type="entry name" value="Ald_DH_CS_GLU"/>
</dbReference>
<dbReference type="Proteomes" id="UP001275315">
    <property type="component" value="Unassembled WGS sequence"/>
</dbReference>
<accession>A0ABU5CTA2</accession>
<dbReference type="SUPFAM" id="SSF53720">
    <property type="entry name" value="ALDH-like"/>
    <property type="match status" value="1"/>
</dbReference>
<dbReference type="InterPro" id="IPR016161">
    <property type="entry name" value="Ald_DH/histidinol_DH"/>
</dbReference>
<name>A0ABU5CTA2_9BACI</name>
<dbReference type="EC" id="1.2.1.-" evidence="5"/>
<evidence type="ECO:0000256" key="2">
    <source>
        <dbReference type="PROSITE-ProRule" id="PRU10007"/>
    </source>
</evidence>
<evidence type="ECO:0000256" key="1">
    <source>
        <dbReference type="ARBA" id="ARBA00023002"/>
    </source>
</evidence>